<gene>
    <name evidence="2" type="ORF">O6P43_027227</name>
</gene>
<proteinExistence type="predicted"/>
<name>A0AAD7L5A6_QUISA</name>
<evidence type="ECO:0000256" key="1">
    <source>
        <dbReference type="SAM" id="MobiDB-lite"/>
    </source>
</evidence>
<dbReference type="EMBL" id="JARAOO010000011">
    <property type="protein sequence ID" value="KAJ7951136.1"/>
    <property type="molecule type" value="Genomic_DNA"/>
</dbReference>
<dbReference type="AlphaFoldDB" id="A0AAD7L5A6"/>
<keyword evidence="3" id="KW-1185">Reference proteome</keyword>
<dbReference type="KEGG" id="qsa:O6P43_027227"/>
<feature type="region of interest" description="Disordered" evidence="1">
    <location>
        <begin position="71"/>
        <end position="102"/>
    </location>
</feature>
<sequence>MALNKTLENLPTHEGIRSSECGIGESCPDELEVLESEVKQMAEKILEYRESLPDQLKNTFASVLAAHRPLIPDASEPGTSGVRNSDAVEQATSSKVKPAAQEDPEIARKIQLLKDKISSNVSAVPIVLKRMKDCIAKIDKLDSYNGIIHPAFKRKRTK</sequence>
<keyword evidence="2" id="KW-0396">Initiation factor</keyword>
<dbReference type="GO" id="GO:0003743">
    <property type="term" value="F:translation initiation factor activity"/>
    <property type="evidence" value="ECO:0007669"/>
    <property type="project" value="UniProtKB-KW"/>
</dbReference>
<protein>
    <submittedName>
        <fullName evidence="2">Eukaryotic translation initiation factor 3 subunit C like</fullName>
    </submittedName>
</protein>
<reference evidence="2" key="1">
    <citation type="journal article" date="2023" name="Science">
        <title>Elucidation of the pathway for biosynthesis of saponin adjuvants from the soapbark tree.</title>
        <authorList>
            <person name="Reed J."/>
            <person name="Orme A."/>
            <person name="El-Demerdash A."/>
            <person name="Owen C."/>
            <person name="Martin L.B.B."/>
            <person name="Misra R.C."/>
            <person name="Kikuchi S."/>
            <person name="Rejzek M."/>
            <person name="Martin A.C."/>
            <person name="Harkess A."/>
            <person name="Leebens-Mack J."/>
            <person name="Louveau T."/>
            <person name="Stephenson M.J."/>
            <person name="Osbourn A."/>
        </authorList>
    </citation>
    <scope>NUCLEOTIDE SEQUENCE</scope>
    <source>
        <strain evidence="2">S10</strain>
    </source>
</reference>
<keyword evidence="2" id="KW-0648">Protein biosynthesis</keyword>
<evidence type="ECO:0000313" key="2">
    <source>
        <dbReference type="EMBL" id="KAJ7951136.1"/>
    </source>
</evidence>
<organism evidence="2 3">
    <name type="scientific">Quillaja saponaria</name>
    <name type="common">Soap bark tree</name>
    <dbReference type="NCBI Taxonomy" id="32244"/>
    <lineage>
        <taxon>Eukaryota</taxon>
        <taxon>Viridiplantae</taxon>
        <taxon>Streptophyta</taxon>
        <taxon>Embryophyta</taxon>
        <taxon>Tracheophyta</taxon>
        <taxon>Spermatophyta</taxon>
        <taxon>Magnoliopsida</taxon>
        <taxon>eudicotyledons</taxon>
        <taxon>Gunneridae</taxon>
        <taxon>Pentapetalae</taxon>
        <taxon>rosids</taxon>
        <taxon>fabids</taxon>
        <taxon>Fabales</taxon>
        <taxon>Quillajaceae</taxon>
        <taxon>Quillaja</taxon>
    </lineage>
</organism>
<comment type="caution">
    <text evidence="2">The sequence shown here is derived from an EMBL/GenBank/DDBJ whole genome shotgun (WGS) entry which is preliminary data.</text>
</comment>
<dbReference type="PANTHER" id="PTHR36045">
    <property type="entry name" value="OS04G0558500 PROTEIN"/>
    <property type="match status" value="1"/>
</dbReference>
<dbReference type="PANTHER" id="PTHR36045:SF2">
    <property type="entry name" value="OS04G0558500 PROTEIN"/>
    <property type="match status" value="1"/>
</dbReference>
<evidence type="ECO:0000313" key="3">
    <source>
        <dbReference type="Proteomes" id="UP001163823"/>
    </source>
</evidence>
<dbReference type="Proteomes" id="UP001163823">
    <property type="component" value="Chromosome 11"/>
</dbReference>
<accession>A0AAD7L5A6</accession>